<protein>
    <submittedName>
        <fullName evidence="7">Retrovirus-related Pol polyprotein from transposon TNT 1-94</fullName>
    </submittedName>
</protein>
<evidence type="ECO:0000256" key="1">
    <source>
        <dbReference type="ARBA" id="ARBA00022750"/>
    </source>
</evidence>
<name>A0A438G0Z4_VITVI</name>
<feature type="domain" description="Retrovirus-related Pol polyprotein from transposon TNT 1-94-like beta-barrel" evidence="5">
    <location>
        <begin position="291"/>
        <end position="336"/>
    </location>
</feature>
<evidence type="ECO:0000259" key="3">
    <source>
        <dbReference type="Pfam" id="PF00082"/>
    </source>
</evidence>
<sequence>MTVHLEALDLWEAIEEDYDVPTLLANPTMTQLKTHKERKTGSPKLKPTYSSVSSTIFTRIMNLESTKDIWDYLKKEYQGNERTKNMQVLNLIREFEMLKMKETETIKDYSDKLLGIVNKVRLLGKDFSDERIVQKILVTLPEKYESKISSLEESKDLSSISLAELVNALQAQEQRRMIRKEESMEGALQAKAENSGGKDKKNNNKKKTTRLTTTTKTRMEPIHLAHTAKRQITHKGSVGGGLMSSAGNVVRLDTWSGFASHNNMKRQKLLLSNIKKSNFLLQHASQQVTALAIPVKGKGTVAIESLTGLKYITDVLYVPDIDQNLLSVGQLIEKGFKVIFEDKWCMIKDEKKHNLVKGVPLLEDKLANCVACQYGKQTRRPFPQTAWRAMHKLQLHGEDQNSCRMQKIRSDNGKEYTNEILISSVKKPVKRDKLDKKAEPGVFIGYSNSSKAYKIFQPQNGKILVSKESSSWRIDNGTGRVNKDATARETFALVARLDTIRMLLALTTQKGWKTYQLDVKSAFLNGYLQEEIYVEQPEGFQVKGQEEKVYLLKKALYGLKQAPRAWYNRIDEHLQSLGFVKSPSEATLYVKGTDANLIVVSVYVDDLLVIGSNEKFVKEFKAEMLKVFEMIDLGLMSYFLGMEVKQDHDGVFISQKKYAKEILNKFHMEECKRTNTPMNQKEKFSKDDGQKKWMKVIQEPDWKVIGAQLYNSLNDPDDSVRDRDGHGSHTASTAAGNKIKGASFYGVAEGSARGGVPSARIAVYKVCFQSGCADADILAAFDDAISDGKWRSQYIFSRKCCTMDGQRSRKHHRPPNHNQGCSWQWNNFSCMYYQVPSHLNSAITLQMQPGHVMNMKPSCALGLFGKSLVEGKIILCRSITGDRDAHEAGAVGSISQEFDVPSIVPFPISTLNEEEFRMIETYYISTK</sequence>
<dbReference type="Pfam" id="PF25597">
    <property type="entry name" value="SH3_retrovirus"/>
    <property type="match status" value="1"/>
</dbReference>
<dbReference type="SUPFAM" id="SSF56672">
    <property type="entry name" value="DNA/RNA polymerases"/>
    <property type="match status" value="1"/>
</dbReference>
<dbReference type="InterPro" id="IPR013103">
    <property type="entry name" value="RVT_2"/>
</dbReference>
<dbReference type="Pfam" id="PF14223">
    <property type="entry name" value="Retrotran_gag_2"/>
    <property type="match status" value="1"/>
</dbReference>
<evidence type="ECO:0000259" key="4">
    <source>
        <dbReference type="Pfam" id="PF07727"/>
    </source>
</evidence>
<feature type="domain" description="Reverse transcriptase Ty1/copia-type" evidence="4">
    <location>
        <begin position="488"/>
        <end position="679"/>
    </location>
</feature>
<dbReference type="GO" id="GO:0006508">
    <property type="term" value="P:proteolysis"/>
    <property type="evidence" value="ECO:0007669"/>
    <property type="project" value="InterPro"/>
</dbReference>
<dbReference type="Pfam" id="PF00082">
    <property type="entry name" value="Peptidase_S8"/>
    <property type="match status" value="1"/>
</dbReference>
<keyword evidence="1" id="KW-0064">Aspartyl protease</keyword>
<dbReference type="Gene3D" id="3.40.50.200">
    <property type="entry name" value="Peptidase S8/S53 domain"/>
    <property type="match status" value="1"/>
</dbReference>
<dbReference type="PANTHER" id="PTHR35317:SF11">
    <property type="entry name" value="CCHC-TYPE DOMAIN-CONTAINING PROTEIN"/>
    <property type="match status" value="1"/>
</dbReference>
<proteinExistence type="predicted"/>
<dbReference type="AlphaFoldDB" id="A0A438G0Z4"/>
<dbReference type="Pfam" id="PF07727">
    <property type="entry name" value="RVT_2"/>
    <property type="match status" value="1"/>
</dbReference>
<dbReference type="Pfam" id="PF22936">
    <property type="entry name" value="Pol_BBD"/>
    <property type="match status" value="1"/>
</dbReference>
<dbReference type="InterPro" id="IPR000209">
    <property type="entry name" value="Peptidase_S8/S53_dom"/>
</dbReference>
<dbReference type="Proteomes" id="UP000288805">
    <property type="component" value="Unassembled WGS sequence"/>
</dbReference>
<evidence type="ECO:0000256" key="2">
    <source>
        <dbReference type="SAM" id="MobiDB-lite"/>
    </source>
</evidence>
<dbReference type="GO" id="GO:0004252">
    <property type="term" value="F:serine-type endopeptidase activity"/>
    <property type="evidence" value="ECO:0007669"/>
    <property type="project" value="InterPro"/>
</dbReference>
<dbReference type="Gene3D" id="3.50.30.30">
    <property type="match status" value="1"/>
</dbReference>
<dbReference type="EMBL" id="QGNW01000684">
    <property type="protein sequence ID" value="RVW65838.1"/>
    <property type="molecule type" value="Genomic_DNA"/>
</dbReference>
<evidence type="ECO:0000259" key="5">
    <source>
        <dbReference type="Pfam" id="PF22936"/>
    </source>
</evidence>
<dbReference type="InterPro" id="IPR057670">
    <property type="entry name" value="SH3_retrovirus"/>
</dbReference>
<evidence type="ECO:0000259" key="6">
    <source>
        <dbReference type="Pfam" id="PF25597"/>
    </source>
</evidence>
<dbReference type="PANTHER" id="PTHR35317">
    <property type="entry name" value="OS04G0629600 PROTEIN"/>
    <property type="match status" value="1"/>
</dbReference>
<dbReference type="SUPFAM" id="SSF52743">
    <property type="entry name" value="Subtilisin-like"/>
    <property type="match status" value="1"/>
</dbReference>
<comment type="caution">
    <text evidence="7">The sequence shown here is derived from an EMBL/GenBank/DDBJ whole genome shotgun (WGS) entry which is preliminary data.</text>
</comment>
<accession>A0A438G0Z4</accession>
<feature type="region of interest" description="Disordered" evidence="2">
    <location>
        <begin position="178"/>
        <end position="210"/>
    </location>
</feature>
<dbReference type="InterPro" id="IPR043502">
    <property type="entry name" value="DNA/RNA_pol_sf"/>
</dbReference>
<keyword evidence="1" id="KW-0645">Protease</keyword>
<dbReference type="InterPro" id="IPR054722">
    <property type="entry name" value="PolX-like_BBD"/>
</dbReference>
<feature type="domain" description="Peptidase S8/S53" evidence="3">
    <location>
        <begin position="714"/>
        <end position="788"/>
    </location>
</feature>
<evidence type="ECO:0000313" key="8">
    <source>
        <dbReference type="Proteomes" id="UP000288805"/>
    </source>
</evidence>
<dbReference type="GO" id="GO:0004190">
    <property type="term" value="F:aspartic-type endopeptidase activity"/>
    <property type="evidence" value="ECO:0007669"/>
    <property type="project" value="UniProtKB-KW"/>
</dbReference>
<evidence type="ECO:0000313" key="7">
    <source>
        <dbReference type="EMBL" id="RVW65838.1"/>
    </source>
</evidence>
<feature type="domain" description="Retroviral polymerase SH3-like" evidence="6">
    <location>
        <begin position="428"/>
        <end position="467"/>
    </location>
</feature>
<dbReference type="InterPro" id="IPR036852">
    <property type="entry name" value="Peptidase_S8/S53_dom_sf"/>
</dbReference>
<gene>
    <name evidence="7" type="primary">POLX_3765</name>
    <name evidence="7" type="ORF">CK203_007521</name>
</gene>
<reference evidence="7 8" key="1">
    <citation type="journal article" date="2018" name="PLoS Genet.">
        <title>Population sequencing reveals clonal diversity and ancestral inbreeding in the grapevine cultivar Chardonnay.</title>
        <authorList>
            <person name="Roach M.J."/>
            <person name="Johnson D.L."/>
            <person name="Bohlmann J."/>
            <person name="van Vuuren H.J."/>
            <person name="Jones S.J."/>
            <person name="Pretorius I.S."/>
            <person name="Schmidt S.A."/>
            <person name="Borneman A.R."/>
        </authorList>
    </citation>
    <scope>NUCLEOTIDE SEQUENCE [LARGE SCALE GENOMIC DNA]</scope>
    <source>
        <strain evidence="8">cv. Chardonnay</strain>
        <tissue evidence="7">Leaf</tissue>
    </source>
</reference>
<organism evidence="7 8">
    <name type="scientific">Vitis vinifera</name>
    <name type="common">Grape</name>
    <dbReference type="NCBI Taxonomy" id="29760"/>
    <lineage>
        <taxon>Eukaryota</taxon>
        <taxon>Viridiplantae</taxon>
        <taxon>Streptophyta</taxon>
        <taxon>Embryophyta</taxon>
        <taxon>Tracheophyta</taxon>
        <taxon>Spermatophyta</taxon>
        <taxon>Magnoliopsida</taxon>
        <taxon>eudicotyledons</taxon>
        <taxon>Gunneridae</taxon>
        <taxon>Pentapetalae</taxon>
        <taxon>rosids</taxon>
        <taxon>Vitales</taxon>
        <taxon>Vitaceae</taxon>
        <taxon>Viteae</taxon>
        <taxon>Vitis</taxon>
    </lineage>
</organism>
<keyword evidence="1" id="KW-0378">Hydrolase</keyword>